<keyword evidence="2" id="KW-0479">Metal-binding</keyword>
<name>A0ABP9I590_9ACTN</name>
<evidence type="ECO:0000313" key="5">
    <source>
        <dbReference type="Proteomes" id="UP001500466"/>
    </source>
</evidence>
<dbReference type="InterPro" id="IPR036663">
    <property type="entry name" value="Fumarylacetoacetase_C_sf"/>
</dbReference>
<dbReference type="GO" id="GO:0016787">
    <property type="term" value="F:hydrolase activity"/>
    <property type="evidence" value="ECO:0007669"/>
    <property type="project" value="UniProtKB-KW"/>
</dbReference>
<dbReference type="Pfam" id="PF01557">
    <property type="entry name" value="FAA_hydrolase"/>
    <property type="match status" value="1"/>
</dbReference>
<organism evidence="4 5">
    <name type="scientific">Yinghuangia aomiensis</name>
    <dbReference type="NCBI Taxonomy" id="676205"/>
    <lineage>
        <taxon>Bacteria</taxon>
        <taxon>Bacillati</taxon>
        <taxon>Actinomycetota</taxon>
        <taxon>Actinomycetes</taxon>
        <taxon>Kitasatosporales</taxon>
        <taxon>Streptomycetaceae</taxon>
        <taxon>Yinghuangia</taxon>
    </lineage>
</organism>
<dbReference type="SUPFAM" id="SSF56529">
    <property type="entry name" value="FAH"/>
    <property type="match status" value="1"/>
</dbReference>
<proteinExistence type="inferred from homology"/>
<evidence type="ECO:0000256" key="2">
    <source>
        <dbReference type="ARBA" id="ARBA00022723"/>
    </source>
</evidence>
<gene>
    <name evidence="4" type="ORF">GCM10023205_68120</name>
</gene>
<evidence type="ECO:0000256" key="1">
    <source>
        <dbReference type="ARBA" id="ARBA00010211"/>
    </source>
</evidence>
<dbReference type="InterPro" id="IPR011234">
    <property type="entry name" value="Fumarylacetoacetase-like_C"/>
</dbReference>
<keyword evidence="5" id="KW-1185">Reference proteome</keyword>
<dbReference type="PANTHER" id="PTHR42796:SF4">
    <property type="entry name" value="FUMARYLACETOACETATE HYDROLASE DOMAIN-CONTAINING PROTEIN 2A"/>
    <property type="match status" value="1"/>
</dbReference>
<sequence>MNPVAPVPSDVPFDVPFALATRRREDGGFEPLLAVDGVLVAVDPAATDAAADPARLRALGAQAYLDRWDTALDLLTAYVDRVRTAGVEDALWYRGPLAPGDTSLASPIPAPRQVLCAASNYAKHVSDFKGREDIDTFRGIDRSTMMPYLFPKGPDSVSGPYDDVAYPAVTARLDYEAELAVVLARGGRRVHPEKAGGHIAGYLAFNDLTSRDLQQRKDWPFFSTDWFAGKCFDGSAPMGPLLVPARFIPDYRALHLELRVNGDLRQSAPAGDMVFSVEEQIAFASGITALAPGDVIATGTPDGVAMKTGQWLHCGDVVETSVGPLGTQRVTIVEDRAASGDGFELAPPERTR</sequence>
<comment type="caution">
    <text evidence="4">The sequence shown here is derived from an EMBL/GenBank/DDBJ whole genome shotgun (WGS) entry which is preliminary data.</text>
</comment>
<dbReference type="PANTHER" id="PTHR42796">
    <property type="entry name" value="FUMARYLACETOACETATE HYDROLASE DOMAIN-CONTAINING PROTEIN 2A-RELATED"/>
    <property type="match status" value="1"/>
</dbReference>
<dbReference type="Proteomes" id="UP001500466">
    <property type="component" value="Unassembled WGS sequence"/>
</dbReference>
<dbReference type="RefSeq" id="WP_345679652.1">
    <property type="nucleotide sequence ID" value="NZ_BAABHS010000034.1"/>
</dbReference>
<comment type="similarity">
    <text evidence="1">Belongs to the FAH family.</text>
</comment>
<accession>A0ABP9I590</accession>
<evidence type="ECO:0000259" key="3">
    <source>
        <dbReference type="Pfam" id="PF01557"/>
    </source>
</evidence>
<feature type="domain" description="Fumarylacetoacetase-like C-terminal" evidence="3">
    <location>
        <begin position="114"/>
        <end position="333"/>
    </location>
</feature>
<protein>
    <submittedName>
        <fullName evidence="4">Fumarylacetoacetate hydrolase family protein</fullName>
    </submittedName>
</protein>
<keyword evidence="4" id="KW-0378">Hydrolase</keyword>
<dbReference type="Gene3D" id="3.90.850.10">
    <property type="entry name" value="Fumarylacetoacetase-like, C-terminal domain"/>
    <property type="match status" value="1"/>
</dbReference>
<dbReference type="EMBL" id="BAABHS010000034">
    <property type="protein sequence ID" value="GAA4987673.1"/>
    <property type="molecule type" value="Genomic_DNA"/>
</dbReference>
<dbReference type="InterPro" id="IPR051121">
    <property type="entry name" value="FAH"/>
</dbReference>
<reference evidence="5" key="1">
    <citation type="journal article" date="2019" name="Int. J. Syst. Evol. Microbiol.">
        <title>The Global Catalogue of Microorganisms (GCM) 10K type strain sequencing project: providing services to taxonomists for standard genome sequencing and annotation.</title>
        <authorList>
            <consortium name="The Broad Institute Genomics Platform"/>
            <consortium name="The Broad Institute Genome Sequencing Center for Infectious Disease"/>
            <person name="Wu L."/>
            <person name="Ma J."/>
        </authorList>
    </citation>
    <scope>NUCLEOTIDE SEQUENCE [LARGE SCALE GENOMIC DNA]</scope>
    <source>
        <strain evidence="5">JCM 17986</strain>
    </source>
</reference>
<evidence type="ECO:0000313" key="4">
    <source>
        <dbReference type="EMBL" id="GAA4987673.1"/>
    </source>
</evidence>